<protein>
    <recommendedName>
        <fullName evidence="3">TnsA-like heteromeric transposase endonuclease subunit</fullName>
    </recommendedName>
</protein>
<reference evidence="1 2" key="1">
    <citation type="submission" date="2019-12" db="EMBL/GenBank/DDBJ databases">
        <title>Novel species isolated from a subtropical stream in China.</title>
        <authorList>
            <person name="Lu H."/>
        </authorList>
    </citation>
    <scope>NUCLEOTIDE SEQUENCE [LARGE SCALE GENOMIC DNA]</scope>
    <source>
        <strain evidence="1 2">CY13W</strain>
    </source>
</reference>
<proteinExistence type="predicted"/>
<name>A0ABW9VQT4_9BURK</name>
<sequence length="209" mass="23961">MAPSSIPLRFTQAITETRPKGAGRFEFWAPKIGRRLTLFSSLQVRLWTLFEATPWVNSYCERPAYWRHDGGKLLTDFWVKAGRREVCWIVAGESRLGYAGALSPSEDIKVHYIDARFLTSRSIWIENWMRILPYLSANARFVSPRLLKAIEQATRSAPTLGDIERDFQPLDIVLVRTAALMLLHQGRVTAGSLRDRALDARTVFRRARI</sequence>
<organism evidence="1 2">
    <name type="scientific">Duganella qianjiadongensis</name>
    <dbReference type="NCBI Taxonomy" id="2692176"/>
    <lineage>
        <taxon>Bacteria</taxon>
        <taxon>Pseudomonadati</taxon>
        <taxon>Pseudomonadota</taxon>
        <taxon>Betaproteobacteria</taxon>
        <taxon>Burkholderiales</taxon>
        <taxon>Oxalobacteraceae</taxon>
        <taxon>Telluria group</taxon>
        <taxon>Duganella</taxon>
    </lineage>
</organism>
<dbReference type="Proteomes" id="UP000478090">
    <property type="component" value="Unassembled WGS sequence"/>
</dbReference>
<evidence type="ECO:0000313" key="1">
    <source>
        <dbReference type="EMBL" id="MYM41924.1"/>
    </source>
</evidence>
<dbReference type="EMBL" id="WWCM01000025">
    <property type="protein sequence ID" value="MYM41924.1"/>
    <property type="molecule type" value="Genomic_DNA"/>
</dbReference>
<keyword evidence="2" id="KW-1185">Reference proteome</keyword>
<comment type="caution">
    <text evidence="1">The sequence shown here is derived from an EMBL/GenBank/DDBJ whole genome shotgun (WGS) entry which is preliminary data.</text>
</comment>
<gene>
    <name evidence="1" type="ORF">GTP27_21705</name>
</gene>
<dbReference type="RefSeq" id="WP_161041182.1">
    <property type="nucleotide sequence ID" value="NZ_WWCM01000025.1"/>
</dbReference>
<evidence type="ECO:0000313" key="2">
    <source>
        <dbReference type="Proteomes" id="UP000478090"/>
    </source>
</evidence>
<evidence type="ECO:0008006" key="3">
    <source>
        <dbReference type="Google" id="ProtNLM"/>
    </source>
</evidence>
<accession>A0ABW9VQT4</accession>